<keyword evidence="5" id="KW-1185">Reference proteome</keyword>
<organism evidence="4 5">
    <name type="scientific">Linum tenue</name>
    <dbReference type="NCBI Taxonomy" id="586396"/>
    <lineage>
        <taxon>Eukaryota</taxon>
        <taxon>Viridiplantae</taxon>
        <taxon>Streptophyta</taxon>
        <taxon>Embryophyta</taxon>
        <taxon>Tracheophyta</taxon>
        <taxon>Spermatophyta</taxon>
        <taxon>Magnoliopsida</taxon>
        <taxon>eudicotyledons</taxon>
        <taxon>Gunneridae</taxon>
        <taxon>Pentapetalae</taxon>
        <taxon>rosids</taxon>
        <taxon>fabids</taxon>
        <taxon>Malpighiales</taxon>
        <taxon>Linaceae</taxon>
        <taxon>Linum</taxon>
    </lineage>
</organism>
<feature type="compositionally biased region" description="Low complexity" evidence="1">
    <location>
        <begin position="434"/>
        <end position="482"/>
    </location>
</feature>
<dbReference type="PANTHER" id="PTHR33836">
    <property type="entry name" value="LOW-TEMPERATURE-INDUCED 65 KDA PROTEIN-RELATED"/>
    <property type="match status" value="1"/>
</dbReference>
<dbReference type="Proteomes" id="UP001154282">
    <property type="component" value="Unassembled WGS sequence"/>
</dbReference>
<sequence length="681" mass="72978">MFVSGSGPVFCMLCVGMSGSRETTASSGTLAARLMKCCENRQEIALSGSLLMERSRGTWGVNFHSEDEWLSRTIPILIDNQGRLQILMAELFVGTSSALGGYANVDRPRHVIQFQDKLGNVVQGKTHIPVVKREFPKQASIQPGGTFYFEHRNIKGLNQSLVGSSTTSNFFLSQREGKREILGRIGQLREAETNLQTHYFDMAHPLRSGSMAQHEAIAARRGNSPKTPPSPNIEQLVRGGEAMRWSAHTSPLVKEQPELEIEHTPQQKKSVLAKVKEKAKKWGRSLSKKKHNGDANNNNNNNNATPSWGVSLDDEDEDDPENLGAPMYESEMAPDGYSKVTAARQHQPPPARSSAPLVLEKHVSVNANSSSNIDNHRSKSPTSKMLIRESVAAGKQPQVSPSPRTLAETLQEKAAPPPPDTASQVVASKDQNLSISTSSQPQQSSSGTKTEASSSSSSSGAARTSKSAAPSSAPAAVAASVTWKHPPASVPTSMASKQAAPPGPLKIEKEAPAPVATKTAEADEKETYLEPKAHSAPAPGKGIALDTGRTNNDQIWDKGVSVKEYLMNKLEPGEDAKALSQVISQAMSPRKAPGDAGVVEKVKEVVSSLWQQEDSSSSKSASSQSTSQSAVSSRPTRHNPPSSPHIPISTNSTEGSASFPCTVCLLYAVEEETQGRILQAN</sequence>
<gene>
    <name evidence="4" type="ORF">LITE_LOCUS41455</name>
</gene>
<name>A0AAV0Q410_9ROSI</name>
<protein>
    <submittedName>
        <fullName evidence="4">Uncharacterized protein</fullName>
    </submittedName>
</protein>
<dbReference type="EMBL" id="CAMGYJ010000009">
    <property type="protein sequence ID" value="CAI0539891.1"/>
    <property type="molecule type" value="Genomic_DNA"/>
</dbReference>
<evidence type="ECO:0000256" key="1">
    <source>
        <dbReference type="SAM" id="MobiDB-lite"/>
    </source>
</evidence>
<feature type="domain" description="LTI65/LTI78 N-terminal" evidence="3">
    <location>
        <begin position="266"/>
        <end position="331"/>
    </location>
</feature>
<feature type="region of interest" description="Disordered" evidence="1">
    <location>
        <begin position="254"/>
        <end position="553"/>
    </location>
</feature>
<feature type="compositionally biased region" description="Polar residues" evidence="1">
    <location>
        <begin position="421"/>
        <end position="433"/>
    </location>
</feature>
<dbReference type="InterPro" id="IPR056605">
    <property type="entry name" value="LTI65_LTI78_N"/>
</dbReference>
<dbReference type="InterPro" id="IPR057059">
    <property type="entry name" value="LTI65/LTI78_PGEED"/>
</dbReference>
<feature type="compositionally biased region" description="Low complexity" evidence="1">
    <location>
        <begin position="607"/>
        <end position="633"/>
    </location>
</feature>
<evidence type="ECO:0000259" key="3">
    <source>
        <dbReference type="Pfam" id="PF23403"/>
    </source>
</evidence>
<feature type="compositionally biased region" description="Basic and acidic residues" evidence="1">
    <location>
        <begin position="520"/>
        <end position="533"/>
    </location>
</feature>
<evidence type="ECO:0000259" key="2">
    <source>
        <dbReference type="Pfam" id="PF23399"/>
    </source>
</evidence>
<evidence type="ECO:0000313" key="5">
    <source>
        <dbReference type="Proteomes" id="UP001154282"/>
    </source>
</evidence>
<dbReference type="InterPro" id="IPR037491">
    <property type="entry name" value="LTI78/LTI65"/>
</dbReference>
<dbReference type="AlphaFoldDB" id="A0AAV0Q410"/>
<dbReference type="GO" id="GO:0009737">
    <property type="term" value="P:response to abscisic acid"/>
    <property type="evidence" value="ECO:0007669"/>
    <property type="project" value="InterPro"/>
</dbReference>
<feature type="compositionally biased region" description="Acidic residues" evidence="1">
    <location>
        <begin position="312"/>
        <end position="321"/>
    </location>
</feature>
<feature type="compositionally biased region" description="Basic residues" evidence="1">
    <location>
        <begin position="277"/>
        <end position="291"/>
    </location>
</feature>
<feature type="region of interest" description="Disordered" evidence="1">
    <location>
        <begin position="607"/>
        <end position="656"/>
    </location>
</feature>
<proteinExistence type="predicted"/>
<evidence type="ECO:0000313" key="4">
    <source>
        <dbReference type="EMBL" id="CAI0539891.1"/>
    </source>
</evidence>
<dbReference type="Pfam" id="PF23403">
    <property type="entry name" value="LTI65_LTI78_N"/>
    <property type="match status" value="1"/>
</dbReference>
<accession>A0AAV0Q410</accession>
<dbReference type="Pfam" id="PF23399">
    <property type="entry name" value="LTI65_PGEED"/>
    <property type="match status" value="1"/>
</dbReference>
<comment type="caution">
    <text evidence="4">The sequence shown here is derived from an EMBL/GenBank/DDBJ whole genome shotgun (WGS) entry which is preliminary data.</text>
</comment>
<dbReference type="PANTHER" id="PTHR33836:SF7">
    <property type="entry name" value="LOW-TEMPERATURE-INDUCED PROTEIN"/>
    <property type="match status" value="1"/>
</dbReference>
<feature type="domain" description="LTI65/LTI78 PGEED repeat" evidence="2">
    <location>
        <begin position="557"/>
        <end position="587"/>
    </location>
</feature>
<reference evidence="4" key="1">
    <citation type="submission" date="2022-08" db="EMBL/GenBank/DDBJ databases">
        <authorList>
            <person name="Gutierrez-Valencia J."/>
        </authorList>
    </citation>
    <scope>NUCLEOTIDE SEQUENCE</scope>
</reference>
<feature type="compositionally biased region" description="Basic and acidic residues" evidence="1">
    <location>
        <begin position="255"/>
        <end position="265"/>
    </location>
</feature>